<dbReference type="SUPFAM" id="SSF51735">
    <property type="entry name" value="NAD(P)-binding Rossmann-fold domains"/>
    <property type="match status" value="1"/>
</dbReference>
<dbReference type="InterPro" id="IPR036291">
    <property type="entry name" value="NAD(P)-bd_dom_sf"/>
</dbReference>
<proteinExistence type="predicted"/>
<evidence type="ECO:0000313" key="2">
    <source>
        <dbReference type="EMBL" id="GIH41131.1"/>
    </source>
</evidence>
<gene>
    <name evidence="2" type="ORF">Mco01_41310</name>
</gene>
<dbReference type="PANTHER" id="PTHR43781:SF1">
    <property type="entry name" value="SACCHAROPINE DEHYDROGENASE"/>
    <property type="match status" value="1"/>
</dbReference>
<comment type="caution">
    <text evidence="2">The sequence shown here is derived from an EMBL/GenBank/DDBJ whole genome shotgun (WGS) entry which is preliminary data.</text>
</comment>
<keyword evidence="3" id="KW-1185">Reference proteome</keyword>
<organism evidence="2 3">
    <name type="scientific">Microbispora corallina</name>
    <dbReference type="NCBI Taxonomy" id="83302"/>
    <lineage>
        <taxon>Bacteria</taxon>
        <taxon>Bacillati</taxon>
        <taxon>Actinomycetota</taxon>
        <taxon>Actinomycetes</taxon>
        <taxon>Streptosporangiales</taxon>
        <taxon>Streptosporangiaceae</taxon>
        <taxon>Microbispora</taxon>
    </lineage>
</organism>
<protein>
    <submittedName>
        <fullName evidence="2">Saccharopine dehydrogenase</fullName>
    </submittedName>
</protein>
<feature type="compositionally biased region" description="Low complexity" evidence="1">
    <location>
        <begin position="1"/>
        <end position="27"/>
    </location>
</feature>
<dbReference type="Proteomes" id="UP000603904">
    <property type="component" value="Unassembled WGS sequence"/>
</dbReference>
<dbReference type="PANTHER" id="PTHR43781">
    <property type="entry name" value="SACCHAROPINE DEHYDROGENASE"/>
    <property type="match status" value="1"/>
</dbReference>
<dbReference type="Gene3D" id="3.40.50.720">
    <property type="entry name" value="NAD(P)-binding Rossmann-like Domain"/>
    <property type="match status" value="1"/>
</dbReference>
<evidence type="ECO:0000313" key="3">
    <source>
        <dbReference type="Proteomes" id="UP000603904"/>
    </source>
</evidence>
<reference evidence="2 3" key="1">
    <citation type="submission" date="2021-01" db="EMBL/GenBank/DDBJ databases">
        <title>Whole genome shotgun sequence of Microbispora corallina NBRC 16416.</title>
        <authorList>
            <person name="Komaki H."/>
            <person name="Tamura T."/>
        </authorList>
    </citation>
    <scope>NUCLEOTIDE SEQUENCE [LARGE SCALE GENOMIC DNA]</scope>
    <source>
        <strain evidence="2 3">NBRC 16416</strain>
    </source>
</reference>
<accession>A0ABQ4G234</accession>
<sequence>MSGPDAPGGDAGPPASGGAAGAPQGDARPGGRDAEAAAPLPGGVPSPGYRSGMTTARIVLFGATGFTGRLTAEALVRRGARPLLAGRDQGRLDALAASLGTDPPTAVADVSRPESVRRLIEPGDVLISTVGPFLRWGEAAVTGAIDAGAVYLDSTGEPPFIKRVFQRYGPAAAARGAALLTAFGYDYVPGNLAAALALDKAGTEAVRVDVGYFVSGDMARRASAGTRASALGMILEPMHGFREGRIVREEGRTRVFRVGGRRRHGLAVGASEHFTLPPAHPGLREVNVYLGWLGALTRPAGLLARATPFVAAIPGVRRATEALADRVLRSGGTPSAAGPDVSSQIVAEAYDGRGRLLAAVELDGGDPYDFTAEILAWAAVTALEDGVRGTGALGPVDAFGLDALTQGCAEAGLNEAA</sequence>
<feature type="region of interest" description="Disordered" evidence="1">
    <location>
        <begin position="1"/>
        <end position="49"/>
    </location>
</feature>
<name>A0ABQ4G234_9ACTN</name>
<dbReference type="EMBL" id="BOOC01000019">
    <property type="protein sequence ID" value="GIH41131.1"/>
    <property type="molecule type" value="Genomic_DNA"/>
</dbReference>
<evidence type="ECO:0000256" key="1">
    <source>
        <dbReference type="SAM" id="MobiDB-lite"/>
    </source>
</evidence>